<accession>A0ABN0UV39</accession>
<proteinExistence type="predicted"/>
<gene>
    <name evidence="2" type="ORF">GCM10009539_55380</name>
</gene>
<sequence length="269" mass="30732">MDRRGLGAFLRAQRARLQPADVGLPEGGGRRRTPGLRREEVAELSGVSSTWYTWLEQGRPIVASGQVIDALARALQLDPDRHRHLRSLAGLAPPRTTTPGRDAAPRLQRLVDNAAPNPAVVYDQHYDYVVWNEAYARVRHDPATQPPDRRNAVWMMFTDPVNRARQRCWVPSARALLSQFRTSVGQRPEDPRFTDLVDALLAASPEFREWWPDYLVREYRPTTLELDHPDAGRLTLDLYRLRPVEFPDLLLVVQIPATSDDRQRIARLL</sequence>
<dbReference type="SUPFAM" id="SSF47413">
    <property type="entry name" value="lambda repressor-like DNA-binding domains"/>
    <property type="match status" value="1"/>
</dbReference>
<dbReference type="Proteomes" id="UP001500967">
    <property type="component" value="Unassembled WGS sequence"/>
</dbReference>
<dbReference type="Pfam" id="PF13560">
    <property type="entry name" value="HTH_31"/>
    <property type="match status" value="1"/>
</dbReference>
<dbReference type="InterPro" id="IPR010982">
    <property type="entry name" value="Lambda_DNA-bd_dom_sf"/>
</dbReference>
<organism evidence="2 3">
    <name type="scientific">Cryptosporangium japonicum</name>
    <dbReference type="NCBI Taxonomy" id="80872"/>
    <lineage>
        <taxon>Bacteria</taxon>
        <taxon>Bacillati</taxon>
        <taxon>Actinomycetota</taxon>
        <taxon>Actinomycetes</taxon>
        <taxon>Cryptosporangiales</taxon>
        <taxon>Cryptosporangiaceae</taxon>
        <taxon>Cryptosporangium</taxon>
    </lineage>
</organism>
<dbReference type="Gene3D" id="3.30.450.180">
    <property type="match status" value="1"/>
</dbReference>
<keyword evidence="3" id="KW-1185">Reference proteome</keyword>
<dbReference type="CDD" id="cd00093">
    <property type="entry name" value="HTH_XRE"/>
    <property type="match status" value="1"/>
</dbReference>
<dbReference type="EMBL" id="BAAAGX010000022">
    <property type="protein sequence ID" value="GAA0262524.1"/>
    <property type="molecule type" value="Genomic_DNA"/>
</dbReference>
<dbReference type="Pfam" id="PF17765">
    <property type="entry name" value="MLTR_LBD"/>
    <property type="match status" value="1"/>
</dbReference>
<dbReference type="SMART" id="SM00530">
    <property type="entry name" value="HTH_XRE"/>
    <property type="match status" value="1"/>
</dbReference>
<feature type="domain" description="HTH cro/C1-type" evidence="1">
    <location>
        <begin position="9"/>
        <end position="82"/>
    </location>
</feature>
<evidence type="ECO:0000313" key="2">
    <source>
        <dbReference type="EMBL" id="GAA0262524.1"/>
    </source>
</evidence>
<evidence type="ECO:0000259" key="1">
    <source>
        <dbReference type="SMART" id="SM00530"/>
    </source>
</evidence>
<protein>
    <submittedName>
        <fullName evidence="2">Helix-turn-helix transcriptional regulator</fullName>
    </submittedName>
</protein>
<dbReference type="InterPro" id="IPR001387">
    <property type="entry name" value="Cro/C1-type_HTH"/>
</dbReference>
<dbReference type="PANTHER" id="PTHR35010">
    <property type="entry name" value="BLL4672 PROTEIN-RELATED"/>
    <property type="match status" value="1"/>
</dbReference>
<evidence type="ECO:0000313" key="3">
    <source>
        <dbReference type="Proteomes" id="UP001500967"/>
    </source>
</evidence>
<reference evidence="2 3" key="1">
    <citation type="journal article" date="2019" name="Int. J. Syst. Evol. Microbiol.">
        <title>The Global Catalogue of Microorganisms (GCM) 10K type strain sequencing project: providing services to taxonomists for standard genome sequencing and annotation.</title>
        <authorList>
            <consortium name="The Broad Institute Genomics Platform"/>
            <consortium name="The Broad Institute Genome Sequencing Center for Infectious Disease"/>
            <person name="Wu L."/>
            <person name="Ma J."/>
        </authorList>
    </citation>
    <scope>NUCLEOTIDE SEQUENCE [LARGE SCALE GENOMIC DNA]</scope>
    <source>
        <strain evidence="2 3">JCM 10425</strain>
    </source>
</reference>
<dbReference type="Gene3D" id="1.10.260.40">
    <property type="entry name" value="lambda repressor-like DNA-binding domains"/>
    <property type="match status" value="1"/>
</dbReference>
<comment type="caution">
    <text evidence="2">The sequence shown here is derived from an EMBL/GenBank/DDBJ whole genome shotgun (WGS) entry which is preliminary data.</text>
</comment>
<dbReference type="InterPro" id="IPR041413">
    <property type="entry name" value="MLTR_LBD"/>
</dbReference>
<name>A0ABN0UV39_9ACTN</name>
<dbReference type="RefSeq" id="WP_344651853.1">
    <property type="nucleotide sequence ID" value="NZ_BAAAGX010000022.1"/>
</dbReference>